<comment type="caution">
    <text evidence="1">The sequence shown here is derived from an EMBL/GenBank/DDBJ whole genome shotgun (WGS) entry which is preliminary data.</text>
</comment>
<dbReference type="Proteomes" id="UP000299102">
    <property type="component" value="Unassembled WGS sequence"/>
</dbReference>
<organism evidence="1 2">
    <name type="scientific">Eumeta variegata</name>
    <name type="common">Bagworm moth</name>
    <name type="synonym">Eumeta japonica</name>
    <dbReference type="NCBI Taxonomy" id="151549"/>
    <lineage>
        <taxon>Eukaryota</taxon>
        <taxon>Metazoa</taxon>
        <taxon>Ecdysozoa</taxon>
        <taxon>Arthropoda</taxon>
        <taxon>Hexapoda</taxon>
        <taxon>Insecta</taxon>
        <taxon>Pterygota</taxon>
        <taxon>Neoptera</taxon>
        <taxon>Endopterygota</taxon>
        <taxon>Lepidoptera</taxon>
        <taxon>Glossata</taxon>
        <taxon>Ditrysia</taxon>
        <taxon>Tineoidea</taxon>
        <taxon>Psychidae</taxon>
        <taxon>Oiketicinae</taxon>
        <taxon>Eumeta</taxon>
    </lineage>
</organism>
<accession>A0A4C1VQ57</accession>
<keyword evidence="2" id="KW-1185">Reference proteome</keyword>
<dbReference type="AlphaFoldDB" id="A0A4C1VQ57"/>
<gene>
    <name evidence="1" type="ORF">EVAR_25331_1</name>
</gene>
<reference evidence="1 2" key="1">
    <citation type="journal article" date="2019" name="Commun. Biol.">
        <title>The bagworm genome reveals a unique fibroin gene that provides high tensile strength.</title>
        <authorList>
            <person name="Kono N."/>
            <person name="Nakamura H."/>
            <person name="Ohtoshi R."/>
            <person name="Tomita M."/>
            <person name="Numata K."/>
            <person name="Arakawa K."/>
        </authorList>
    </citation>
    <scope>NUCLEOTIDE SEQUENCE [LARGE SCALE GENOMIC DNA]</scope>
</reference>
<evidence type="ECO:0000313" key="2">
    <source>
        <dbReference type="Proteomes" id="UP000299102"/>
    </source>
</evidence>
<name>A0A4C1VQ57_EUMVA</name>
<dbReference type="EMBL" id="BGZK01000381">
    <property type="protein sequence ID" value="GBP40477.1"/>
    <property type="molecule type" value="Genomic_DNA"/>
</dbReference>
<proteinExistence type="predicted"/>
<evidence type="ECO:0000313" key="1">
    <source>
        <dbReference type="EMBL" id="GBP40477.1"/>
    </source>
</evidence>
<protein>
    <submittedName>
        <fullName evidence="1">Uncharacterized protein</fullName>
    </submittedName>
</protein>
<sequence length="137" mass="15689">MWTYKKTTYRTDNTTFGVSRTSIFAYHDEQWILHEKREAGFGRRRRAAGGRGAGAARASLQRNLWAARDDCSARKQLLTLINRAQFAVRPPLNNIDSDRGALAARFVISYEISFARERAPPVGAYETFFYFFLSTIL</sequence>